<accession>A0A6C0L115</accession>
<evidence type="ECO:0000259" key="1">
    <source>
        <dbReference type="Pfam" id="PF25164"/>
    </source>
</evidence>
<feature type="domain" description="Competence protein CoiA-like N-terminal" evidence="1">
    <location>
        <begin position="24"/>
        <end position="55"/>
    </location>
</feature>
<dbReference type="InterPro" id="IPR057253">
    <property type="entry name" value="CoiA-like_N"/>
</dbReference>
<reference evidence="2" key="1">
    <citation type="journal article" date="2020" name="Nature">
        <title>Giant virus diversity and host interactions through global metagenomics.</title>
        <authorList>
            <person name="Schulz F."/>
            <person name="Roux S."/>
            <person name="Paez-Espino D."/>
            <person name="Jungbluth S."/>
            <person name="Walsh D.A."/>
            <person name="Denef V.J."/>
            <person name="McMahon K.D."/>
            <person name="Konstantinidis K.T."/>
            <person name="Eloe-Fadrosh E.A."/>
            <person name="Kyrpides N.C."/>
            <person name="Woyke T."/>
        </authorList>
    </citation>
    <scope>NUCLEOTIDE SEQUENCE</scope>
    <source>
        <strain evidence="2">GVMAG-S-ERX555907-102</strain>
    </source>
</reference>
<name>A0A6C0L115_9ZZZZ</name>
<protein>
    <recommendedName>
        <fullName evidence="1">Competence protein CoiA-like N-terminal domain-containing protein</fullName>
    </recommendedName>
</protein>
<dbReference type="EMBL" id="MN741005">
    <property type="protein sequence ID" value="QHU22258.1"/>
    <property type="molecule type" value="Genomic_DNA"/>
</dbReference>
<dbReference type="Pfam" id="PF25164">
    <property type="entry name" value="CoiA_N"/>
    <property type="match status" value="1"/>
</dbReference>
<sequence length="236" mass="27544">MTHVLSLGAINKLTGEYVYPKIANKKDEYICSECNKDLILCQGKIKVHHFRHKVDNVNPCHHFSNPTETQIHKDGKMLLKNLLEGQIQISFIRNCCCCKKNEEFEIPETSETSVIETEYRFEYNGVKIADVAYIDDGELLCIFEICNAHKTCSENRPEPWFEIDAENLIKMANNNNLTSLQIQCIRVEKCDECFESEKKRLKQEKLDKLEQLQVTHNSPEYQFIKNEKKKKILLVK</sequence>
<dbReference type="AlphaFoldDB" id="A0A6C0L115"/>
<organism evidence="2">
    <name type="scientific">viral metagenome</name>
    <dbReference type="NCBI Taxonomy" id="1070528"/>
    <lineage>
        <taxon>unclassified sequences</taxon>
        <taxon>metagenomes</taxon>
        <taxon>organismal metagenomes</taxon>
    </lineage>
</organism>
<proteinExistence type="predicted"/>
<evidence type="ECO:0000313" key="2">
    <source>
        <dbReference type="EMBL" id="QHU22258.1"/>
    </source>
</evidence>